<organism evidence="1 2">
    <name type="scientific">Eiseniibacteriota bacterium</name>
    <dbReference type="NCBI Taxonomy" id="2212470"/>
    <lineage>
        <taxon>Bacteria</taxon>
        <taxon>Candidatus Eiseniibacteriota</taxon>
    </lineage>
</organism>
<dbReference type="InterPro" id="IPR012334">
    <property type="entry name" value="Pectin_lyas_fold"/>
</dbReference>
<dbReference type="AlphaFoldDB" id="A0A956NHR2"/>
<dbReference type="Gene3D" id="2.160.20.10">
    <property type="entry name" value="Single-stranded right-handed beta-helix, Pectin lyase-like"/>
    <property type="match status" value="1"/>
</dbReference>
<name>A0A956NHR2_UNCEI</name>
<accession>A0A956NHR2</accession>
<gene>
    <name evidence="1" type="ORF">KDA27_24215</name>
</gene>
<dbReference type="EMBL" id="JAGQHS010000231">
    <property type="protein sequence ID" value="MCA9758922.1"/>
    <property type="molecule type" value="Genomic_DNA"/>
</dbReference>
<dbReference type="SUPFAM" id="SSF51126">
    <property type="entry name" value="Pectin lyase-like"/>
    <property type="match status" value="1"/>
</dbReference>
<dbReference type="PROSITE" id="PS51257">
    <property type="entry name" value="PROKAR_LIPOPROTEIN"/>
    <property type="match status" value="1"/>
</dbReference>
<reference evidence="1" key="2">
    <citation type="journal article" date="2021" name="Microbiome">
        <title>Successional dynamics and alternative stable states in a saline activated sludge microbial community over 9 years.</title>
        <authorList>
            <person name="Wang Y."/>
            <person name="Ye J."/>
            <person name="Ju F."/>
            <person name="Liu L."/>
            <person name="Boyd J.A."/>
            <person name="Deng Y."/>
            <person name="Parks D.H."/>
            <person name="Jiang X."/>
            <person name="Yin X."/>
            <person name="Woodcroft B.J."/>
            <person name="Tyson G.W."/>
            <person name="Hugenholtz P."/>
            <person name="Polz M.F."/>
            <person name="Zhang T."/>
        </authorList>
    </citation>
    <scope>NUCLEOTIDE SEQUENCE</scope>
    <source>
        <strain evidence="1">HKST-UBA02</strain>
    </source>
</reference>
<dbReference type="Proteomes" id="UP000739538">
    <property type="component" value="Unassembled WGS sequence"/>
</dbReference>
<evidence type="ECO:0000313" key="2">
    <source>
        <dbReference type="Proteomes" id="UP000739538"/>
    </source>
</evidence>
<comment type="caution">
    <text evidence="1">The sequence shown here is derived from an EMBL/GenBank/DDBJ whole genome shotgun (WGS) entry which is preliminary data.</text>
</comment>
<evidence type="ECO:0008006" key="3">
    <source>
        <dbReference type="Google" id="ProtNLM"/>
    </source>
</evidence>
<protein>
    <recommendedName>
        <fullName evidence="3">DUF1565 domain-containing protein</fullName>
    </recommendedName>
</protein>
<dbReference type="InterPro" id="IPR011050">
    <property type="entry name" value="Pectin_lyase_fold/virulence"/>
</dbReference>
<proteinExistence type="predicted"/>
<evidence type="ECO:0000313" key="1">
    <source>
        <dbReference type="EMBL" id="MCA9758922.1"/>
    </source>
</evidence>
<reference evidence="1" key="1">
    <citation type="submission" date="2020-04" db="EMBL/GenBank/DDBJ databases">
        <authorList>
            <person name="Zhang T."/>
        </authorList>
    </citation>
    <scope>NUCLEOTIDE SEQUENCE</scope>
    <source>
        <strain evidence="1">HKST-UBA02</strain>
    </source>
</reference>
<feature type="non-terminal residue" evidence="1">
    <location>
        <position position="211"/>
    </location>
</feature>
<sequence length="211" mass="21854">MAIRALFASCTLFALGIPLAVIVSGCSLETGSTETYLLEANSSGAKSSGTATSSGTNASQLVADTPDGLLVPELARAEPQLSGRVFHLTPDGTGDFPTIQAALDAAEYGDQILLAPGRYTWTNQGTGTGYGLIFVRPYTDGFLLAGEEGAANTIIDAEGNGRCVYMTTANDNAVFQGITFTGGNAFESAWGYRTGGGVTIHMTSPTFRDCV</sequence>